<reference evidence="2" key="1">
    <citation type="journal article" date="2015" name="Nat. Genet.">
        <title>The genome and transcriptome of the zoonotic hookworm Ancylostoma ceylanicum identify infection-specific gene families.</title>
        <authorList>
            <person name="Schwarz E.M."/>
            <person name="Hu Y."/>
            <person name="Antoshechkin I."/>
            <person name="Miller M.M."/>
            <person name="Sternberg P.W."/>
            <person name="Aroian R.V."/>
        </authorList>
    </citation>
    <scope>NUCLEOTIDE SEQUENCE</scope>
    <source>
        <strain evidence="2">HY135</strain>
    </source>
</reference>
<dbReference type="AlphaFoldDB" id="A0A016V5C7"/>
<keyword evidence="2" id="KW-1185">Reference proteome</keyword>
<protein>
    <submittedName>
        <fullName evidence="1">Uncharacterized protein</fullName>
    </submittedName>
</protein>
<dbReference type="Proteomes" id="UP000024635">
    <property type="component" value="Unassembled WGS sequence"/>
</dbReference>
<dbReference type="EMBL" id="JARK01001353">
    <property type="protein sequence ID" value="EYC22207.1"/>
    <property type="molecule type" value="Genomic_DNA"/>
</dbReference>
<organism evidence="1 2">
    <name type="scientific">Ancylostoma ceylanicum</name>
    <dbReference type="NCBI Taxonomy" id="53326"/>
    <lineage>
        <taxon>Eukaryota</taxon>
        <taxon>Metazoa</taxon>
        <taxon>Ecdysozoa</taxon>
        <taxon>Nematoda</taxon>
        <taxon>Chromadorea</taxon>
        <taxon>Rhabditida</taxon>
        <taxon>Rhabditina</taxon>
        <taxon>Rhabditomorpha</taxon>
        <taxon>Strongyloidea</taxon>
        <taxon>Ancylostomatidae</taxon>
        <taxon>Ancylostomatinae</taxon>
        <taxon>Ancylostoma</taxon>
    </lineage>
</organism>
<gene>
    <name evidence="1" type="primary">Acey_s0017.g3212</name>
    <name evidence="1" type="ORF">Y032_0017g3212</name>
</gene>
<name>A0A016V5C7_9BILA</name>
<sequence length="161" mass="17041">MMKNCCIPSAGCSSSCVWVALGGQAAARSTVVPLDLRFTCVLAPHSHVTSHPLRGVYKPVTADQSSVVSPSTETRTRAGLVWPAEVRVKPSATIGRARCRAAGACGCVAGAKLHLRPPSVVTEDAHAFENIFGYARVSMLLPKSALEIRLDLTFAQIELPS</sequence>
<comment type="caution">
    <text evidence="1">The sequence shown here is derived from an EMBL/GenBank/DDBJ whole genome shotgun (WGS) entry which is preliminary data.</text>
</comment>
<proteinExistence type="predicted"/>
<evidence type="ECO:0000313" key="1">
    <source>
        <dbReference type="EMBL" id="EYC22207.1"/>
    </source>
</evidence>
<accession>A0A016V5C7</accession>
<evidence type="ECO:0000313" key="2">
    <source>
        <dbReference type="Proteomes" id="UP000024635"/>
    </source>
</evidence>